<protein>
    <submittedName>
        <fullName evidence="1">L-2-amino-thiazoline-4-carboxylic acid hydrolase</fullName>
    </submittedName>
</protein>
<reference evidence="2" key="1">
    <citation type="submission" date="2017-06" db="EMBL/GenBank/DDBJ databases">
        <authorList>
            <person name="Varghese N."/>
            <person name="Submissions S."/>
        </authorList>
    </citation>
    <scope>NUCLEOTIDE SEQUENCE [LARGE SCALE GENOMIC DNA]</scope>
    <source>
        <strain evidence="2">DSM 15668</strain>
    </source>
</reference>
<dbReference type="InterPro" id="IPR026002">
    <property type="entry name" value="ATC_hydrolase-like"/>
</dbReference>
<sequence>MEPGEILITIKVLHKETGWHWPKLLISATILSGKIYKKSSWSRRKGEAAQLIKRLAFIPAIYIELSQKYGKEKGEEITEKVVMATSIKEMEKFLPKEKHLTPMKRLLKFREKMEKEGISRFNTVEDVKCTETICHFRIKECIIYQFFKEINFPHLTQMFCRVDNLFFQKAFPEFKFHRGNGENTIYHGKKYCEFIFELKEEKSGKIYNGNNNHRNGKRS</sequence>
<dbReference type="EMBL" id="FZOB01000001">
    <property type="protein sequence ID" value="SNR60276.1"/>
    <property type="molecule type" value="Genomic_DNA"/>
</dbReference>
<dbReference type="Pfam" id="PF14196">
    <property type="entry name" value="ATC_hydrolase"/>
    <property type="match status" value="1"/>
</dbReference>
<dbReference type="RefSeq" id="WP_089322156.1">
    <property type="nucleotide sequence ID" value="NZ_FZOB01000001.1"/>
</dbReference>
<dbReference type="OrthoDB" id="9805176at2"/>
<keyword evidence="2" id="KW-1185">Reference proteome</keyword>
<organism evidence="1 2">
    <name type="scientific">Desulfurobacterium atlanticum</name>
    <dbReference type="NCBI Taxonomy" id="240169"/>
    <lineage>
        <taxon>Bacteria</taxon>
        <taxon>Pseudomonadati</taxon>
        <taxon>Aquificota</taxon>
        <taxon>Aquificia</taxon>
        <taxon>Desulfurobacteriales</taxon>
        <taxon>Desulfurobacteriaceae</taxon>
        <taxon>Desulfurobacterium</taxon>
    </lineage>
</organism>
<keyword evidence="1" id="KW-0378">Hydrolase</keyword>
<proteinExistence type="predicted"/>
<dbReference type="GO" id="GO:0016787">
    <property type="term" value="F:hydrolase activity"/>
    <property type="evidence" value="ECO:0007669"/>
    <property type="project" value="UniProtKB-KW"/>
</dbReference>
<evidence type="ECO:0000313" key="1">
    <source>
        <dbReference type="EMBL" id="SNR60276.1"/>
    </source>
</evidence>
<accession>A0A238XMN5</accession>
<dbReference type="AlphaFoldDB" id="A0A238XMN5"/>
<evidence type="ECO:0000313" key="2">
    <source>
        <dbReference type="Proteomes" id="UP000198405"/>
    </source>
</evidence>
<dbReference type="Proteomes" id="UP000198405">
    <property type="component" value="Unassembled WGS sequence"/>
</dbReference>
<name>A0A238XMN5_9BACT</name>
<gene>
    <name evidence="1" type="ORF">SAMN06265340_101119</name>
</gene>